<dbReference type="SUPFAM" id="SSF47598">
    <property type="entry name" value="Ribbon-helix-helix"/>
    <property type="match status" value="1"/>
</dbReference>
<dbReference type="AlphaFoldDB" id="A0A2T2WL45"/>
<evidence type="ECO:0000313" key="4">
    <source>
        <dbReference type="Proteomes" id="UP000241848"/>
    </source>
</evidence>
<evidence type="ECO:0000256" key="1">
    <source>
        <dbReference type="ARBA" id="ARBA00022649"/>
    </source>
</evidence>
<dbReference type="PANTHER" id="PTHR35401">
    <property type="entry name" value="COPG FAMILY HELIX-TURN-HELIX PROTEIN-RELATED-RELATED"/>
    <property type="match status" value="1"/>
</dbReference>
<evidence type="ECO:0000313" key="3">
    <source>
        <dbReference type="EMBL" id="PSR22961.1"/>
    </source>
</evidence>
<dbReference type="Proteomes" id="UP000241848">
    <property type="component" value="Unassembled WGS sequence"/>
</dbReference>
<reference evidence="3 4" key="1">
    <citation type="journal article" date="2014" name="BMC Genomics">
        <title>Comparison of environmental and isolate Sulfobacillus genomes reveals diverse carbon, sulfur, nitrogen, and hydrogen metabolisms.</title>
        <authorList>
            <person name="Justice N.B."/>
            <person name="Norman A."/>
            <person name="Brown C.T."/>
            <person name="Singh A."/>
            <person name="Thomas B.C."/>
            <person name="Banfield J.F."/>
        </authorList>
    </citation>
    <scope>NUCLEOTIDE SEQUENCE [LARGE SCALE GENOMIC DNA]</scope>
    <source>
        <strain evidence="3">AMDSBA3</strain>
    </source>
</reference>
<comment type="caution">
    <text evidence="3">The sequence shown here is derived from an EMBL/GenBank/DDBJ whole genome shotgun (WGS) entry which is preliminary data.</text>
</comment>
<dbReference type="EMBL" id="PXYV01000010">
    <property type="protein sequence ID" value="PSR22961.1"/>
    <property type="molecule type" value="Genomic_DNA"/>
</dbReference>
<proteinExistence type="inferred from homology"/>
<organism evidence="3 4">
    <name type="scientific">Sulfobacillus acidophilus</name>
    <dbReference type="NCBI Taxonomy" id="53633"/>
    <lineage>
        <taxon>Bacteria</taxon>
        <taxon>Bacillati</taxon>
        <taxon>Bacillota</taxon>
        <taxon>Clostridia</taxon>
        <taxon>Eubacteriales</taxon>
        <taxon>Clostridiales Family XVII. Incertae Sedis</taxon>
        <taxon>Sulfobacillus</taxon>
    </lineage>
</organism>
<accession>A0A2T2WL45</accession>
<dbReference type="Pfam" id="PF08681">
    <property type="entry name" value="TacA1"/>
    <property type="match status" value="1"/>
</dbReference>
<evidence type="ECO:0000256" key="2">
    <source>
        <dbReference type="ARBA" id="ARBA00049988"/>
    </source>
</evidence>
<gene>
    <name evidence="3" type="ORF">C7B45_04895</name>
</gene>
<dbReference type="Gene3D" id="1.20.5.780">
    <property type="entry name" value="Single helix bin"/>
    <property type="match status" value="1"/>
</dbReference>
<dbReference type="InterPro" id="IPR010985">
    <property type="entry name" value="Ribbon_hlx_hlx"/>
</dbReference>
<protein>
    <submittedName>
        <fullName evidence="3">DUF1778 domain-containing protein</fullName>
    </submittedName>
</protein>
<name>A0A2T2WL45_9FIRM</name>
<keyword evidence="1" id="KW-1277">Toxin-antitoxin system</keyword>
<sequence length="98" mass="10770">MSSETVMSRRESRLEVRVPAEIKALLDEAAAAVGLSTSAFVLATVTPRAREVVQQRAVMDLNAAESQAFVNQLLNPPEPNAVFRTAAARYWARVERSQ</sequence>
<dbReference type="GO" id="GO:0006355">
    <property type="term" value="P:regulation of DNA-templated transcription"/>
    <property type="evidence" value="ECO:0007669"/>
    <property type="project" value="InterPro"/>
</dbReference>
<comment type="similarity">
    <text evidence="2">Belongs to the TacA antitoxin family.</text>
</comment>
<dbReference type="PANTHER" id="PTHR35401:SF2">
    <property type="entry name" value="ABC-TYPE TRANSPORT SYSTEM"/>
    <property type="match status" value="1"/>
</dbReference>
<dbReference type="InterPro" id="IPR014795">
    <property type="entry name" value="TacA_1-like"/>
</dbReference>